<keyword evidence="2" id="KW-0732">Signal</keyword>
<organism evidence="3 4">
    <name type="scientific">Castilleja foliolosa</name>
    <dbReference type="NCBI Taxonomy" id="1961234"/>
    <lineage>
        <taxon>Eukaryota</taxon>
        <taxon>Viridiplantae</taxon>
        <taxon>Streptophyta</taxon>
        <taxon>Embryophyta</taxon>
        <taxon>Tracheophyta</taxon>
        <taxon>Spermatophyta</taxon>
        <taxon>Magnoliopsida</taxon>
        <taxon>eudicotyledons</taxon>
        <taxon>Gunneridae</taxon>
        <taxon>Pentapetalae</taxon>
        <taxon>asterids</taxon>
        <taxon>lamiids</taxon>
        <taxon>Lamiales</taxon>
        <taxon>Orobanchaceae</taxon>
        <taxon>Pedicularideae</taxon>
        <taxon>Castillejinae</taxon>
        <taxon>Castilleja</taxon>
    </lineage>
</organism>
<reference evidence="4" key="1">
    <citation type="journal article" date="2024" name="IScience">
        <title>Strigolactones Initiate the Formation of Haustorium-like Structures in Castilleja.</title>
        <authorList>
            <person name="Buerger M."/>
            <person name="Peterson D."/>
            <person name="Chory J."/>
        </authorList>
    </citation>
    <scope>NUCLEOTIDE SEQUENCE [LARGE SCALE GENOMIC DNA]</scope>
</reference>
<evidence type="ECO:0000256" key="2">
    <source>
        <dbReference type="SAM" id="SignalP"/>
    </source>
</evidence>
<feature type="compositionally biased region" description="Basic and acidic residues" evidence="1">
    <location>
        <begin position="303"/>
        <end position="313"/>
    </location>
</feature>
<dbReference type="Proteomes" id="UP001632038">
    <property type="component" value="Unassembled WGS sequence"/>
</dbReference>
<feature type="region of interest" description="Disordered" evidence="1">
    <location>
        <begin position="274"/>
        <end position="313"/>
    </location>
</feature>
<feature type="chain" id="PRO_5044877257" evidence="2">
    <location>
        <begin position="24"/>
        <end position="329"/>
    </location>
</feature>
<dbReference type="EMBL" id="JAVIJP010000107">
    <property type="protein sequence ID" value="KAL3614289.1"/>
    <property type="molecule type" value="Genomic_DNA"/>
</dbReference>
<protein>
    <submittedName>
        <fullName evidence="3">Uncharacterized protein</fullName>
    </submittedName>
</protein>
<feature type="signal peptide" evidence="2">
    <location>
        <begin position="1"/>
        <end position="23"/>
    </location>
</feature>
<sequence length="329" mass="36788">MCFSMVMMMLLTAGCISIYVTQSRPFEEFGLKDLSFSDLGNLYRQSIVVLNVKAAKVDFHGIIGRINHLAVNCVSFTAKATNVLWEGEKKIGPNDEVFSENRKKHMQKTMTMMMIKMRTLRMKSIGKSMTMKYRKIEDKTPTDYSSGLDSEYSVDTQSQGDIIAVPSVTTDDQSTAIIIPQAQESESGAEIEIVPSETVETEKPDGEIKSSVDSLTEAAVAVQSPITKEISSIFAAILSVDAAFVVYQYRKISSLAANNGVDVKVKNKQEMNQEKAFSSYSQRKVDDNVESSCPSEMSSFQNSKREETRGEEEQVKLKVWRVKQREGIR</sequence>
<proteinExistence type="predicted"/>
<accession>A0ABD3BAJ7</accession>
<evidence type="ECO:0000313" key="4">
    <source>
        <dbReference type="Proteomes" id="UP001632038"/>
    </source>
</evidence>
<name>A0ABD3BAJ7_9LAMI</name>
<comment type="caution">
    <text evidence="3">The sequence shown here is derived from an EMBL/GenBank/DDBJ whole genome shotgun (WGS) entry which is preliminary data.</text>
</comment>
<feature type="compositionally biased region" description="Polar residues" evidence="1">
    <location>
        <begin position="290"/>
        <end position="302"/>
    </location>
</feature>
<evidence type="ECO:0000256" key="1">
    <source>
        <dbReference type="SAM" id="MobiDB-lite"/>
    </source>
</evidence>
<keyword evidence="4" id="KW-1185">Reference proteome</keyword>
<gene>
    <name evidence="3" type="ORF">CASFOL_042363</name>
</gene>
<evidence type="ECO:0000313" key="3">
    <source>
        <dbReference type="EMBL" id="KAL3614289.1"/>
    </source>
</evidence>
<dbReference type="AlphaFoldDB" id="A0ABD3BAJ7"/>